<dbReference type="PANTHER" id="PTHR30118">
    <property type="entry name" value="HTH-TYPE TRANSCRIPTIONAL REGULATOR LEUO-RELATED"/>
    <property type="match status" value="1"/>
</dbReference>
<dbReference type="InterPro" id="IPR037402">
    <property type="entry name" value="YidZ_PBP2"/>
</dbReference>
<evidence type="ECO:0000259" key="5">
    <source>
        <dbReference type="PROSITE" id="PS50931"/>
    </source>
</evidence>
<keyword evidence="2" id="KW-0805">Transcription regulation</keyword>
<dbReference type="InterPro" id="IPR050389">
    <property type="entry name" value="LysR-type_TF"/>
</dbReference>
<dbReference type="GO" id="GO:0003677">
    <property type="term" value="F:DNA binding"/>
    <property type="evidence" value="ECO:0007669"/>
    <property type="project" value="UniProtKB-KW"/>
</dbReference>
<dbReference type="HOGENOM" id="CLU_039613_39_0_4"/>
<accession>W0VAW8</accession>
<evidence type="ECO:0000313" key="7">
    <source>
        <dbReference type="Proteomes" id="UP000027604"/>
    </source>
</evidence>
<dbReference type="InterPro" id="IPR036388">
    <property type="entry name" value="WH-like_DNA-bd_sf"/>
</dbReference>
<dbReference type="EMBL" id="HG322949">
    <property type="protein sequence ID" value="CDG84493.1"/>
    <property type="molecule type" value="Genomic_DNA"/>
</dbReference>
<dbReference type="AlphaFoldDB" id="W0VAW8"/>
<dbReference type="PATRIC" id="fig|1349767.4.peg.468"/>
<dbReference type="PRINTS" id="PR00039">
    <property type="entry name" value="HTHLYSR"/>
</dbReference>
<dbReference type="SUPFAM" id="SSF46785">
    <property type="entry name" value="Winged helix' DNA-binding domain"/>
    <property type="match status" value="1"/>
</dbReference>
<reference evidence="6 7" key="1">
    <citation type="journal article" date="2015" name="Genome Announc.">
        <title>Genome Sequence of Mushroom Soft-Rot Pathogen Janthinobacterium agaricidamnosum.</title>
        <authorList>
            <person name="Graupner K."/>
            <person name="Lackner G."/>
            <person name="Hertweck C."/>
        </authorList>
    </citation>
    <scope>NUCLEOTIDE SEQUENCE [LARGE SCALE GENOMIC DNA]</scope>
    <source>
        <strain evidence="7">NBRC 102515 / DSM 9628</strain>
    </source>
</reference>
<sequence>MRDIDLHLLNIFDAIMSEGSMTRAAQRLALSQPAVSNAVVRMRQLWNDPLFIKDGRGIKPTPKALELWAGIGAPLTAIRAAGLPAPFDPASAQRRFRLSVNDFITYPVWPRLRRVLEAQAPGIDILAVPWHIHDTRQILVDNEVDLAMSGAAVPGAEIRQQAMFDAHYICAMREDHPLAGTALGMADFLAADHLLVSLSGNPVGLIDDLLEQRGVRRRVAMTINNFYGLVDLLLVSDLICVMSDNFFRHHPLSQHIHRAAIPFEVPSNNISLAWHRRHESDAGHRWLRELLIPMCRELFA</sequence>
<protein>
    <submittedName>
        <fullName evidence="6">Bacterial regulatory helix-turn-helix, lysR family protein</fullName>
    </submittedName>
</protein>
<evidence type="ECO:0000256" key="4">
    <source>
        <dbReference type="ARBA" id="ARBA00023163"/>
    </source>
</evidence>
<dbReference type="Pfam" id="PF00126">
    <property type="entry name" value="HTH_1"/>
    <property type="match status" value="1"/>
</dbReference>
<proteinExistence type="inferred from homology"/>
<evidence type="ECO:0000313" key="6">
    <source>
        <dbReference type="EMBL" id="CDG84493.1"/>
    </source>
</evidence>
<keyword evidence="4" id="KW-0804">Transcription</keyword>
<dbReference type="Pfam" id="PF03466">
    <property type="entry name" value="LysR_substrate"/>
    <property type="match status" value="1"/>
</dbReference>
<dbReference type="InterPro" id="IPR036390">
    <property type="entry name" value="WH_DNA-bd_sf"/>
</dbReference>
<dbReference type="eggNOG" id="COG0583">
    <property type="taxonomic scope" value="Bacteria"/>
</dbReference>
<organism evidence="6 7">
    <name type="scientific">Janthinobacterium agaricidamnosum NBRC 102515 = DSM 9628</name>
    <dbReference type="NCBI Taxonomy" id="1349767"/>
    <lineage>
        <taxon>Bacteria</taxon>
        <taxon>Pseudomonadati</taxon>
        <taxon>Pseudomonadota</taxon>
        <taxon>Betaproteobacteria</taxon>
        <taxon>Burkholderiales</taxon>
        <taxon>Oxalobacteraceae</taxon>
        <taxon>Janthinobacterium</taxon>
    </lineage>
</organism>
<keyword evidence="3" id="KW-0238">DNA-binding</keyword>
<dbReference type="PROSITE" id="PS50931">
    <property type="entry name" value="HTH_LYSR"/>
    <property type="match status" value="1"/>
</dbReference>
<dbReference type="GO" id="GO:0003700">
    <property type="term" value="F:DNA-binding transcription factor activity"/>
    <property type="evidence" value="ECO:0007669"/>
    <property type="project" value="InterPro"/>
</dbReference>
<dbReference type="Gene3D" id="1.10.10.10">
    <property type="entry name" value="Winged helix-like DNA-binding domain superfamily/Winged helix DNA-binding domain"/>
    <property type="match status" value="1"/>
</dbReference>
<keyword evidence="7" id="KW-1185">Reference proteome</keyword>
<dbReference type="InterPro" id="IPR005119">
    <property type="entry name" value="LysR_subst-bd"/>
</dbReference>
<dbReference type="Gene3D" id="3.40.190.10">
    <property type="entry name" value="Periplasmic binding protein-like II"/>
    <property type="match status" value="2"/>
</dbReference>
<feature type="domain" description="HTH lysR-type" evidence="5">
    <location>
        <begin position="4"/>
        <end position="61"/>
    </location>
</feature>
<dbReference type="RefSeq" id="WP_038494890.1">
    <property type="nucleotide sequence ID" value="NZ_BCTH01000071.1"/>
</dbReference>
<evidence type="ECO:0000256" key="1">
    <source>
        <dbReference type="ARBA" id="ARBA00009437"/>
    </source>
</evidence>
<comment type="similarity">
    <text evidence="1">Belongs to the LysR transcriptional regulatory family.</text>
</comment>
<name>W0VAW8_9BURK</name>
<dbReference type="CDD" id="cd08417">
    <property type="entry name" value="PBP2_Nitroaromatics_like"/>
    <property type="match status" value="1"/>
</dbReference>
<evidence type="ECO:0000256" key="2">
    <source>
        <dbReference type="ARBA" id="ARBA00023015"/>
    </source>
</evidence>
<gene>
    <name evidence="6" type="ORF">GJA_3883</name>
</gene>
<dbReference type="PANTHER" id="PTHR30118:SF6">
    <property type="entry name" value="HTH-TYPE TRANSCRIPTIONAL REGULATOR LEUO"/>
    <property type="match status" value="1"/>
</dbReference>
<dbReference type="InterPro" id="IPR000847">
    <property type="entry name" value="LysR_HTH_N"/>
</dbReference>
<dbReference type="Proteomes" id="UP000027604">
    <property type="component" value="Chromosome I"/>
</dbReference>
<dbReference type="OrthoDB" id="8717159at2"/>
<dbReference type="SUPFAM" id="SSF53850">
    <property type="entry name" value="Periplasmic binding protein-like II"/>
    <property type="match status" value="1"/>
</dbReference>
<evidence type="ECO:0000256" key="3">
    <source>
        <dbReference type="ARBA" id="ARBA00023125"/>
    </source>
</evidence>
<dbReference type="KEGG" id="jag:GJA_3883"/>